<dbReference type="InterPro" id="IPR009056">
    <property type="entry name" value="Cyt_c-like_dom"/>
</dbReference>
<reference evidence="7 8" key="1">
    <citation type="submission" date="2016-12" db="EMBL/GenBank/DDBJ databases">
        <authorList>
            <person name="Song W.-J."/>
            <person name="Kurnit D.M."/>
        </authorList>
    </citation>
    <scope>NUCLEOTIDE SEQUENCE [LARGE SCALE GENOMIC DNA]</scope>
    <source>
        <strain evidence="7 8">CGMCC 1.10808</strain>
    </source>
</reference>
<sequence>MSRFPELGLILALAAGLQAAPASAGPLGLGRPATPDEIAAWDIDVRPDGVGLPEGRGGVAEGEELYSDNCAVCHGDFGEAVGRWPVLAGGQGTLTADRPIKTIGSYWPYLSTVYDYVHRAMPFGAAQSLSHDEVYAITAYLLYLNDLVDEDFVLSRENFLSVRLPNEPNFKDDDRLQTETFVFDEPCMKDCKPGEPTITMRAAVLDVTPEGDGEGSLE</sequence>
<dbReference type="Pfam" id="PF00034">
    <property type="entry name" value="Cytochrom_C"/>
    <property type="match status" value="1"/>
</dbReference>
<evidence type="ECO:0000259" key="6">
    <source>
        <dbReference type="PROSITE" id="PS51007"/>
    </source>
</evidence>
<keyword evidence="3 4" id="KW-0408">Iron</keyword>
<evidence type="ECO:0000313" key="8">
    <source>
        <dbReference type="Proteomes" id="UP000184066"/>
    </source>
</evidence>
<evidence type="ECO:0000256" key="1">
    <source>
        <dbReference type="ARBA" id="ARBA00022617"/>
    </source>
</evidence>
<dbReference type="GO" id="GO:0046872">
    <property type="term" value="F:metal ion binding"/>
    <property type="evidence" value="ECO:0007669"/>
    <property type="project" value="UniProtKB-KW"/>
</dbReference>
<keyword evidence="5" id="KW-0732">Signal</keyword>
<dbReference type="GO" id="GO:0020037">
    <property type="term" value="F:heme binding"/>
    <property type="evidence" value="ECO:0007669"/>
    <property type="project" value="InterPro"/>
</dbReference>
<dbReference type="Gene3D" id="1.10.760.10">
    <property type="entry name" value="Cytochrome c-like domain"/>
    <property type="match status" value="1"/>
</dbReference>
<gene>
    <name evidence="7" type="ORF">SAMN05216200_10290</name>
</gene>
<dbReference type="InterPro" id="IPR051459">
    <property type="entry name" value="Cytochrome_c-type_DH"/>
</dbReference>
<evidence type="ECO:0000256" key="2">
    <source>
        <dbReference type="ARBA" id="ARBA00022723"/>
    </source>
</evidence>
<accession>A0A1M7SA44</accession>
<dbReference type="SUPFAM" id="SSF46626">
    <property type="entry name" value="Cytochrome c"/>
    <property type="match status" value="1"/>
</dbReference>
<dbReference type="OrthoDB" id="9779283at2"/>
<keyword evidence="8" id="KW-1185">Reference proteome</keyword>
<protein>
    <submittedName>
        <fullName evidence="7">Cytochrome c</fullName>
    </submittedName>
</protein>
<evidence type="ECO:0000256" key="3">
    <source>
        <dbReference type="ARBA" id="ARBA00023004"/>
    </source>
</evidence>
<dbReference type="GO" id="GO:0009055">
    <property type="term" value="F:electron transfer activity"/>
    <property type="evidence" value="ECO:0007669"/>
    <property type="project" value="InterPro"/>
</dbReference>
<keyword evidence="2 4" id="KW-0479">Metal-binding</keyword>
<dbReference type="EMBL" id="FRDL01000002">
    <property type="protein sequence ID" value="SHN55122.1"/>
    <property type="molecule type" value="Genomic_DNA"/>
</dbReference>
<evidence type="ECO:0000313" key="7">
    <source>
        <dbReference type="EMBL" id="SHN55122.1"/>
    </source>
</evidence>
<dbReference type="Proteomes" id="UP000184066">
    <property type="component" value="Unassembled WGS sequence"/>
</dbReference>
<evidence type="ECO:0000256" key="4">
    <source>
        <dbReference type="PROSITE-ProRule" id="PRU00433"/>
    </source>
</evidence>
<keyword evidence="1 4" id="KW-0349">Heme</keyword>
<dbReference type="RefSeq" id="WP_072746192.1">
    <property type="nucleotide sequence ID" value="NZ_FOHL01000003.1"/>
</dbReference>
<organism evidence="7 8">
    <name type="scientific">Oceanicella actignis</name>
    <dbReference type="NCBI Taxonomy" id="1189325"/>
    <lineage>
        <taxon>Bacteria</taxon>
        <taxon>Pseudomonadati</taxon>
        <taxon>Pseudomonadota</taxon>
        <taxon>Alphaproteobacteria</taxon>
        <taxon>Rhodobacterales</taxon>
        <taxon>Paracoccaceae</taxon>
        <taxon>Oceanicella</taxon>
    </lineage>
</organism>
<dbReference type="PANTHER" id="PTHR35008">
    <property type="entry name" value="BLL4482 PROTEIN-RELATED"/>
    <property type="match status" value="1"/>
</dbReference>
<name>A0A1M7SA44_9RHOB</name>
<dbReference type="AlphaFoldDB" id="A0A1M7SA44"/>
<proteinExistence type="predicted"/>
<dbReference type="PROSITE" id="PS51007">
    <property type="entry name" value="CYTC"/>
    <property type="match status" value="1"/>
</dbReference>
<dbReference type="InterPro" id="IPR036909">
    <property type="entry name" value="Cyt_c-like_dom_sf"/>
</dbReference>
<dbReference type="STRING" id="1189325.SAMN04488119_103418"/>
<feature type="signal peptide" evidence="5">
    <location>
        <begin position="1"/>
        <end position="24"/>
    </location>
</feature>
<feature type="chain" id="PRO_5009929118" evidence="5">
    <location>
        <begin position="25"/>
        <end position="218"/>
    </location>
</feature>
<feature type="domain" description="Cytochrome c" evidence="6">
    <location>
        <begin position="57"/>
        <end position="145"/>
    </location>
</feature>
<evidence type="ECO:0000256" key="5">
    <source>
        <dbReference type="SAM" id="SignalP"/>
    </source>
</evidence>
<dbReference type="PANTHER" id="PTHR35008:SF8">
    <property type="entry name" value="ALCOHOL DEHYDROGENASE CYTOCHROME C SUBUNIT"/>
    <property type="match status" value="1"/>
</dbReference>